<evidence type="ECO:0000313" key="4">
    <source>
        <dbReference type="Proteomes" id="UP000324104"/>
    </source>
</evidence>
<dbReference type="EMBL" id="VTAW01000043">
    <property type="protein sequence ID" value="TYT60425.1"/>
    <property type="molecule type" value="Genomic_DNA"/>
</dbReference>
<keyword evidence="4" id="KW-1185">Reference proteome</keyword>
<dbReference type="Proteomes" id="UP000324104">
    <property type="component" value="Unassembled WGS sequence"/>
</dbReference>
<proteinExistence type="predicted"/>
<dbReference type="InterPro" id="IPR055768">
    <property type="entry name" value="DUF7344"/>
</dbReference>
<gene>
    <name evidence="3" type="ORF">FYC77_18810</name>
</gene>
<evidence type="ECO:0000259" key="2">
    <source>
        <dbReference type="Pfam" id="PF24035"/>
    </source>
</evidence>
<accession>A0A5D5AHC9</accession>
<evidence type="ECO:0000313" key="3">
    <source>
        <dbReference type="EMBL" id="TYT60425.1"/>
    </source>
</evidence>
<feature type="compositionally biased region" description="Polar residues" evidence="1">
    <location>
        <begin position="107"/>
        <end position="117"/>
    </location>
</feature>
<feature type="region of interest" description="Disordered" evidence="1">
    <location>
        <begin position="82"/>
        <end position="117"/>
    </location>
</feature>
<comment type="caution">
    <text evidence="3">The sequence shown here is derived from an EMBL/GenBank/DDBJ whole genome shotgun (WGS) entry which is preliminary data.</text>
</comment>
<sequence>MDNCEGMFLDSVYDMLSETRCRYVLYHLNQVEETTVKELARVVTRREQDRPDEDNVTISLIYDHLPRLAGVGVIDYERANGTVETTDRFDPARETIERSKRTELEGESSSTEFTENR</sequence>
<reference evidence="3 4" key="1">
    <citation type="submission" date="2019-08" db="EMBL/GenBank/DDBJ databases">
        <title>Archaea genome.</title>
        <authorList>
            <person name="Kajale S."/>
            <person name="Shouche Y."/>
            <person name="Deshpande N."/>
            <person name="Sharma A."/>
        </authorList>
    </citation>
    <scope>NUCLEOTIDE SEQUENCE [LARGE SCALE GENOMIC DNA]</scope>
    <source>
        <strain evidence="3 4">ESP3B_9</strain>
    </source>
</reference>
<evidence type="ECO:0000256" key="1">
    <source>
        <dbReference type="SAM" id="MobiDB-lite"/>
    </source>
</evidence>
<dbReference type="Pfam" id="PF24035">
    <property type="entry name" value="DUF7344"/>
    <property type="match status" value="1"/>
</dbReference>
<name>A0A5D5AHC9_9EURY</name>
<protein>
    <recommendedName>
        <fullName evidence="2">DUF7344 domain-containing protein</fullName>
    </recommendedName>
</protein>
<dbReference type="AlphaFoldDB" id="A0A5D5AHC9"/>
<feature type="compositionally biased region" description="Basic and acidic residues" evidence="1">
    <location>
        <begin position="85"/>
        <end position="104"/>
    </location>
</feature>
<organism evidence="3 4">
    <name type="scientific">Natrialba swarupiae</name>
    <dbReference type="NCBI Taxonomy" id="2448032"/>
    <lineage>
        <taxon>Archaea</taxon>
        <taxon>Methanobacteriati</taxon>
        <taxon>Methanobacteriota</taxon>
        <taxon>Stenosarchaea group</taxon>
        <taxon>Halobacteria</taxon>
        <taxon>Halobacteriales</taxon>
        <taxon>Natrialbaceae</taxon>
        <taxon>Natrialba</taxon>
    </lineage>
</organism>
<dbReference type="RefSeq" id="WP_149083040.1">
    <property type="nucleotide sequence ID" value="NZ_VTAW01000043.1"/>
</dbReference>
<feature type="domain" description="DUF7344" evidence="2">
    <location>
        <begin position="13"/>
        <end position="84"/>
    </location>
</feature>